<reference evidence="7 8" key="1">
    <citation type="submission" date="2020-08" db="EMBL/GenBank/DDBJ databases">
        <title>Genomic Encyclopedia of Type Strains, Phase IV (KMG-IV): sequencing the most valuable type-strain genomes for metagenomic binning, comparative biology and taxonomic classification.</title>
        <authorList>
            <person name="Goeker M."/>
        </authorList>
    </citation>
    <scope>NUCLEOTIDE SEQUENCE [LARGE SCALE GENOMIC DNA]</scope>
    <source>
        <strain evidence="7 8">DSM 27471</strain>
    </source>
</reference>
<proteinExistence type="predicted"/>
<accession>A0A7W5H2X7</accession>
<evidence type="ECO:0000256" key="4">
    <source>
        <dbReference type="SAM" id="SignalP"/>
    </source>
</evidence>
<dbReference type="InterPro" id="IPR041700">
    <property type="entry name" value="OMP_b-brl_3"/>
</dbReference>
<evidence type="ECO:0000256" key="2">
    <source>
        <dbReference type="ARBA" id="ARBA00023136"/>
    </source>
</evidence>
<dbReference type="EMBL" id="JACHYB010000002">
    <property type="protein sequence ID" value="MBB3188240.1"/>
    <property type="molecule type" value="Genomic_DNA"/>
</dbReference>
<keyword evidence="4" id="KW-0732">Signal</keyword>
<dbReference type="PANTHER" id="PTHR40980:SF4">
    <property type="entry name" value="TONB-DEPENDENT RECEPTOR-LIKE BETA-BARREL DOMAIN-CONTAINING PROTEIN"/>
    <property type="match status" value="1"/>
</dbReference>
<protein>
    <recommendedName>
        <fullName evidence="9">TonB-dependent receptor</fullName>
    </recommendedName>
</protein>
<name>A0A7W5H2X7_9PORP</name>
<evidence type="ECO:0000259" key="5">
    <source>
        <dbReference type="Pfam" id="PF07715"/>
    </source>
</evidence>
<feature type="chain" id="PRO_5030976555" description="TonB-dependent receptor" evidence="4">
    <location>
        <begin position="21"/>
        <end position="916"/>
    </location>
</feature>
<dbReference type="Proteomes" id="UP000544222">
    <property type="component" value="Unassembled WGS sequence"/>
</dbReference>
<organism evidence="7 8">
    <name type="scientific">Microbacter margulisiae</name>
    <dbReference type="NCBI Taxonomy" id="1350067"/>
    <lineage>
        <taxon>Bacteria</taxon>
        <taxon>Pseudomonadati</taxon>
        <taxon>Bacteroidota</taxon>
        <taxon>Bacteroidia</taxon>
        <taxon>Bacteroidales</taxon>
        <taxon>Porphyromonadaceae</taxon>
        <taxon>Microbacter</taxon>
    </lineage>
</organism>
<keyword evidence="2" id="KW-0472">Membrane</keyword>
<feature type="domain" description="Outer membrane protein beta-barrel" evidence="6">
    <location>
        <begin position="565"/>
        <end position="883"/>
    </location>
</feature>
<comment type="caution">
    <text evidence="7">The sequence shown here is derived from an EMBL/GenBank/DDBJ whole genome shotgun (WGS) entry which is preliminary data.</text>
</comment>
<feature type="domain" description="TonB-dependent receptor plug" evidence="5">
    <location>
        <begin position="135"/>
        <end position="235"/>
    </location>
</feature>
<dbReference type="Gene3D" id="2.170.130.10">
    <property type="entry name" value="TonB-dependent receptor, plug domain"/>
    <property type="match status" value="1"/>
</dbReference>
<dbReference type="GO" id="GO:0009279">
    <property type="term" value="C:cell outer membrane"/>
    <property type="evidence" value="ECO:0007669"/>
    <property type="project" value="UniProtKB-SubCell"/>
</dbReference>
<dbReference type="AlphaFoldDB" id="A0A7W5H2X7"/>
<evidence type="ECO:0000313" key="7">
    <source>
        <dbReference type="EMBL" id="MBB3188240.1"/>
    </source>
</evidence>
<dbReference type="InterPro" id="IPR036942">
    <property type="entry name" value="Beta-barrel_TonB_sf"/>
</dbReference>
<dbReference type="InterPro" id="IPR008969">
    <property type="entry name" value="CarboxyPept-like_regulatory"/>
</dbReference>
<keyword evidence="8" id="KW-1185">Reference proteome</keyword>
<evidence type="ECO:0000313" key="8">
    <source>
        <dbReference type="Proteomes" id="UP000544222"/>
    </source>
</evidence>
<evidence type="ECO:0000259" key="6">
    <source>
        <dbReference type="Pfam" id="PF14905"/>
    </source>
</evidence>
<dbReference type="SUPFAM" id="SSF49464">
    <property type="entry name" value="Carboxypeptidase regulatory domain-like"/>
    <property type="match status" value="1"/>
</dbReference>
<comment type="subcellular location">
    <subcellularLocation>
        <location evidence="1">Cell outer membrane</location>
    </subcellularLocation>
</comment>
<keyword evidence="3" id="KW-0998">Cell outer membrane</keyword>
<dbReference type="Pfam" id="PF07715">
    <property type="entry name" value="Plug"/>
    <property type="match status" value="1"/>
</dbReference>
<gene>
    <name evidence="7" type="ORF">FHX64_002438</name>
</gene>
<feature type="signal peptide" evidence="4">
    <location>
        <begin position="1"/>
        <end position="20"/>
    </location>
</feature>
<evidence type="ECO:0000256" key="3">
    <source>
        <dbReference type="ARBA" id="ARBA00023237"/>
    </source>
</evidence>
<dbReference type="RefSeq" id="WP_183414010.1">
    <property type="nucleotide sequence ID" value="NZ_JACHYB010000002.1"/>
</dbReference>
<evidence type="ECO:0008006" key="9">
    <source>
        <dbReference type="Google" id="ProtNLM"/>
    </source>
</evidence>
<sequence>MKKILLFILCVVLLENNLSATVIKGYVLDAKNKEPLIGAVVYDQNNMKVNDVVGMDGSFKLNNVNEGSHDLIFKYIGYEIKEKNIYVALNHKVVHMTVFLEPKGLSLAQVDVVAQQNTESNAYAIHKERTAENVENILSAKSIQLSPDITVANVLSRMPGVTVQRTANSGEGQYAIIRGMDKRYNYTLVDGIKIPSPDDKNRYVPMDIFPAELISNLVVIKALTPDMEGDAIGGAMDLILKDAPPSFLFTANLSVGYNQLFFDRPFYQFDHQAVHLKSPAEMYGADYPAKVSDFTINNLKFQRVRALPNFNGGLSIGDRFFHKKLGVIVAVSNQTSYSGSNDFFATPRAKPNVDNMPGFEYMTTRYYSTQNNRLGIHNKNDFVIDKNNRIVLYNAYFQLNKYISRNSVETALGTGVGNVITKDRSQTQLESIYNTTLQGFHTLFPSLSFDWSAVYSKAWANNPDDVQLQYNSTIINAPTLQGLTHKWSHNTDQDLAGYLNVYWKPKFDGSTPEFQFGGMFRHKSRNNYYNEYSLTPELINNEPQSFTTIDSAKFVFQGYNANLGSPVNQNDYSVIENVVAYYGEVKYTLDKLNVLAGVRMEQTDLHYSTPMPVSFVGRTGSQIYSDILPGIHLRYALARNQNLRFSYFTSISRPGYFEVIPYLVSGEYFDEEGNPYLKRSKAQNLDFRYELFPSSSEQILAGFFYKQIKDPIEYSLVQDLGPSSLQLKPQNFGTALNYGFEFVFLKYFKNFGISGNYTFTKSRITTYKSSYQRNASGDLVTDSVLVTRPMQGQAENIANLSFLYKNLRWGLKMQLAFVYTGKYISQVSGYYGLDYWSMPYTTMDFSFDQRLTKEGKLHIFGKARNILNAAAITRIFRPNSYLTGTYQLPDQNSPNSVVVQKEIYKPSYLIGVRYSF</sequence>
<evidence type="ECO:0000256" key="1">
    <source>
        <dbReference type="ARBA" id="ARBA00004442"/>
    </source>
</evidence>
<dbReference type="PANTHER" id="PTHR40980">
    <property type="entry name" value="PLUG DOMAIN-CONTAINING PROTEIN"/>
    <property type="match status" value="1"/>
</dbReference>
<dbReference type="InterPro" id="IPR012910">
    <property type="entry name" value="Plug_dom"/>
</dbReference>
<dbReference type="Pfam" id="PF13715">
    <property type="entry name" value="CarbopepD_reg_2"/>
    <property type="match status" value="1"/>
</dbReference>
<dbReference type="SUPFAM" id="SSF56935">
    <property type="entry name" value="Porins"/>
    <property type="match status" value="1"/>
</dbReference>
<dbReference type="Pfam" id="PF14905">
    <property type="entry name" value="OMP_b-brl_3"/>
    <property type="match status" value="1"/>
</dbReference>
<dbReference type="Gene3D" id="2.40.170.20">
    <property type="entry name" value="TonB-dependent receptor, beta-barrel domain"/>
    <property type="match status" value="1"/>
</dbReference>
<dbReference type="Gene3D" id="2.60.40.1120">
    <property type="entry name" value="Carboxypeptidase-like, regulatory domain"/>
    <property type="match status" value="1"/>
</dbReference>
<dbReference type="InterPro" id="IPR037066">
    <property type="entry name" value="Plug_dom_sf"/>
</dbReference>